<keyword evidence="2" id="KW-1185">Reference proteome</keyword>
<dbReference type="AlphaFoldDB" id="A0A7R8CYK9"/>
<reference evidence="1" key="1">
    <citation type="submission" date="2021-02" db="EMBL/GenBank/DDBJ databases">
        <authorList>
            <person name="Bekaert M."/>
        </authorList>
    </citation>
    <scope>NUCLEOTIDE SEQUENCE</scope>
    <source>
        <strain evidence="1">IoA-00</strain>
    </source>
</reference>
<evidence type="ECO:0000313" key="2">
    <source>
        <dbReference type="Proteomes" id="UP000675881"/>
    </source>
</evidence>
<dbReference type="Proteomes" id="UP000675881">
    <property type="component" value="Chromosome 6"/>
</dbReference>
<accession>A0A7R8CYK9</accession>
<sequence length="217" mass="24536">MGNLEKLRGEDVRKSTKIAWMYANFVVEEVMLHYQKTRIITIAKIKTAEKKKNVFRGKYDDQNKHVNYEASNMSHKRLVKTGTTMFIPHDILGSPKLVSTSARNKISAKAMSACIHSLISTCHGYTYVVHLSYSSACRYKLKGTNSIAKQIKPVWIPPETAPLHWDGKLSNKSSKSSGDIIAKCTMQLLEEWDYKKSIVGMVFDITYSSTGTSTDYK</sequence>
<gene>
    <name evidence="1" type="ORF">LSAA_11427</name>
</gene>
<dbReference type="EMBL" id="HG994585">
    <property type="protein sequence ID" value="CAF2970052.1"/>
    <property type="molecule type" value="Genomic_DNA"/>
</dbReference>
<organism evidence="1 2">
    <name type="scientific">Lepeophtheirus salmonis</name>
    <name type="common">Salmon louse</name>
    <name type="synonym">Caligus salmonis</name>
    <dbReference type="NCBI Taxonomy" id="72036"/>
    <lineage>
        <taxon>Eukaryota</taxon>
        <taxon>Metazoa</taxon>
        <taxon>Ecdysozoa</taxon>
        <taxon>Arthropoda</taxon>
        <taxon>Crustacea</taxon>
        <taxon>Multicrustacea</taxon>
        <taxon>Hexanauplia</taxon>
        <taxon>Copepoda</taxon>
        <taxon>Siphonostomatoida</taxon>
        <taxon>Caligidae</taxon>
        <taxon>Lepeophtheirus</taxon>
    </lineage>
</organism>
<evidence type="ECO:0000313" key="1">
    <source>
        <dbReference type="EMBL" id="CAF2970052.1"/>
    </source>
</evidence>
<name>A0A7R8CYK9_LEPSM</name>
<proteinExistence type="predicted"/>
<protein>
    <submittedName>
        <fullName evidence="1">(salmon louse) hypothetical protein</fullName>
    </submittedName>
</protein>